<feature type="domain" description="Copper-fist" evidence="1">
    <location>
        <begin position="1"/>
        <end position="44"/>
    </location>
</feature>
<dbReference type="Gene3D" id="3.90.430.10">
    <property type="entry name" value="Copper fist DNA-binding domain"/>
    <property type="match status" value="1"/>
</dbReference>
<sequence>MIYSDTIRMACLECLLGHKSKSCTHIRKIKNGRVYVIEDRGRHKSSPIISNYRSVPQAHCSAIRVVAGEEAFPTNDFCNRTMDSVYLCICPSCKKARRGRMSVFLDPSTLQLVNETSPSEELQSKFKKWKGMKVDCENKTVATNLPDSCHLMAIHGANYMDHIKIFESGAEIAGVIKQNLEKKDIYAGEKRPLDERSPYFSDLRFNPYYKKPIEISPDLDAELSQSVGDIPKEGYSIFEEPTLGLFHSQQPIGQSPASPGYDEVPYAAEPIAKDQSNEQLFRVEAYDRDLPRNTNFTSSLYNQGGWDPYLSQNLDIERNDDLIDPLLTSGGSHDHKASLIQDREVQMAPREILEFHNLMGLTLDFSVLPPTPIGSPMSESLIMQAAEQMFYYPQEIEGESDNDFPLENMKLSSEKLRNIGQMFEETIVWPNEEE</sequence>
<evidence type="ECO:0000313" key="2">
    <source>
        <dbReference type="EMBL" id="KAH3684040.1"/>
    </source>
</evidence>
<dbReference type="InterPro" id="IPR036395">
    <property type="entry name" value="Cu_fist_DNA-bd_dom_sf"/>
</dbReference>
<organism evidence="2 3">
    <name type="scientific">Wickerhamomyces pijperi</name>
    <name type="common">Yeast</name>
    <name type="synonym">Pichia pijperi</name>
    <dbReference type="NCBI Taxonomy" id="599730"/>
    <lineage>
        <taxon>Eukaryota</taxon>
        <taxon>Fungi</taxon>
        <taxon>Dikarya</taxon>
        <taxon>Ascomycota</taxon>
        <taxon>Saccharomycotina</taxon>
        <taxon>Saccharomycetes</taxon>
        <taxon>Phaffomycetales</taxon>
        <taxon>Wickerhamomycetaceae</taxon>
        <taxon>Wickerhamomyces</taxon>
    </lineage>
</organism>
<dbReference type="EMBL" id="JAEUBG010002821">
    <property type="protein sequence ID" value="KAH3684040.1"/>
    <property type="molecule type" value="Genomic_DNA"/>
</dbReference>
<reference evidence="2" key="1">
    <citation type="journal article" date="2021" name="Open Biol.">
        <title>Shared evolutionary footprints suggest mitochondrial oxidative damage underlies multiple complex I losses in fungi.</title>
        <authorList>
            <person name="Schikora-Tamarit M.A."/>
            <person name="Marcet-Houben M."/>
            <person name="Nosek J."/>
            <person name="Gabaldon T."/>
        </authorList>
    </citation>
    <scope>NUCLEOTIDE SEQUENCE</scope>
    <source>
        <strain evidence="2">CBS2887</strain>
    </source>
</reference>
<dbReference type="GO" id="GO:0005507">
    <property type="term" value="F:copper ion binding"/>
    <property type="evidence" value="ECO:0007669"/>
    <property type="project" value="InterPro"/>
</dbReference>
<protein>
    <recommendedName>
        <fullName evidence="1">Copper-fist domain-containing protein</fullName>
    </recommendedName>
</protein>
<dbReference type="SMART" id="SM01090">
    <property type="entry name" value="Copper-fist"/>
    <property type="match status" value="1"/>
</dbReference>
<dbReference type="Proteomes" id="UP000774326">
    <property type="component" value="Unassembled WGS sequence"/>
</dbReference>
<dbReference type="InterPro" id="IPR001083">
    <property type="entry name" value="Cu_fist_DNA-bd_dom"/>
</dbReference>
<dbReference type="SUPFAM" id="SSF57879">
    <property type="entry name" value="Zinc domain conserved in yeast copper-regulated transcription factors"/>
    <property type="match status" value="1"/>
</dbReference>
<dbReference type="GO" id="GO:0003700">
    <property type="term" value="F:DNA-binding transcription factor activity"/>
    <property type="evidence" value="ECO:0007669"/>
    <property type="project" value="InterPro"/>
</dbReference>
<dbReference type="AlphaFoldDB" id="A0A9P8Q6U3"/>
<evidence type="ECO:0000259" key="1">
    <source>
        <dbReference type="PROSITE" id="PS50073"/>
    </source>
</evidence>
<reference evidence="2" key="2">
    <citation type="submission" date="2021-01" db="EMBL/GenBank/DDBJ databases">
        <authorList>
            <person name="Schikora-Tamarit M.A."/>
        </authorList>
    </citation>
    <scope>NUCLEOTIDE SEQUENCE</scope>
    <source>
        <strain evidence="2">CBS2887</strain>
    </source>
</reference>
<dbReference type="GO" id="GO:0003677">
    <property type="term" value="F:DNA binding"/>
    <property type="evidence" value="ECO:0007669"/>
    <property type="project" value="InterPro"/>
</dbReference>
<proteinExistence type="predicted"/>
<keyword evidence="3" id="KW-1185">Reference proteome</keyword>
<name>A0A9P8Q6U3_WICPI</name>
<accession>A0A9P8Q6U3</accession>
<comment type="caution">
    <text evidence="2">The sequence shown here is derived from an EMBL/GenBank/DDBJ whole genome shotgun (WGS) entry which is preliminary data.</text>
</comment>
<dbReference type="PROSITE" id="PS50073">
    <property type="entry name" value="COPPER_FIST_2"/>
    <property type="match status" value="1"/>
</dbReference>
<evidence type="ECO:0000313" key="3">
    <source>
        <dbReference type="Proteomes" id="UP000774326"/>
    </source>
</evidence>
<dbReference type="Pfam" id="PF00649">
    <property type="entry name" value="Copper-fist"/>
    <property type="match status" value="1"/>
</dbReference>
<gene>
    <name evidence="2" type="ORF">WICPIJ_004978</name>
</gene>
<dbReference type="GO" id="GO:0005634">
    <property type="term" value="C:nucleus"/>
    <property type="evidence" value="ECO:0007669"/>
    <property type="project" value="InterPro"/>
</dbReference>